<dbReference type="Proteomes" id="UP000321514">
    <property type="component" value="Unassembled WGS sequence"/>
</dbReference>
<gene>
    <name evidence="3" type="ORF">MFU01_48050</name>
    <name evidence="4" type="ORF">SAMN05443572_109416</name>
</gene>
<evidence type="ECO:0000313" key="3">
    <source>
        <dbReference type="EMBL" id="GEN09768.1"/>
    </source>
</evidence>
<evidence type="ECO:0000313" key="5">
    <source>
        <dbReference type="Proteomes" id="UP000183760"/>
    </source>
</evidence>
<dbReference type="InterPro" id="IPR013783">
    <property type="entry name" value="Ig-like_fold"/>
</dbReference>
<dbReference type="RefSeq" id="WP_174816758.1">
    <property type="nucleotide sequence ID" value="NZ_BJXR01000035.1"/>
</dbReference>
<feature type="chain" id="PRO_5022687613" description="Big-1 domain-containing protein" evidence="2">
    <location>
        <begin position="26"/>
        <end position="512"/>
    </location>
</feature>
<feature type="region of interest" description="Disordered" evidence="1">
    <location>
        <begin position="260"/>
        <end position="288"/>
    </location>
</feature>
<evidence type="ECO:0008006" key="7">
    <source>
        <dbReference type="Google" id="ProtNLM"/>
    </source>
</evidence>
<accession>A0A511T922</accession>
<reference evidence="3 6" key="2">
    <citation type="submission" date="2019-07" db="EMBL/GenBank/DDBJ databases">
        <title>Whole genome shotgun sequence of Myxococcus fulvus NBRC 100333.</title>
        <authorList>
            <person name="Hosoyama A."/>
            <person name="Uohara A."/>
            <person name="Ohji S."/>
            <person name="Ichikawa N."/>
        </authorList>
    </citation>
    <scope>NUCLEOTIDE SEQUENCE [LARGE SCALE GENOMIC DNA]</scope>
    <source>
        <strain evidence="3 6">NBRC 100333</strain>
    </source>
</reference>
<evidence type="ECO:0000256" key="1">
    <source>
        <dbReference type="SAM" id="MobiDB-lite"/>
    </source>
</evidence>
<proteinExistence type="predicted"/>
<organism evidence="3 6">
    <name type="scientific">Myxococcus fulvus</name>
    <dbReference type="NCBI Taxonomy" id="33"/>
    <lineage>
        <taxon>Bacteria</taxon>
        <taxon>Pseudomonadati</taxon>
        <taxon>Myxococcota</taxon>
        <taxon>Myxococcia</taxon>
        <taxon>Myxococcales</taxon>
        <taxon>Cystobacterineae</taxon>
        <taxon>Myxococcaceae</taxon>
        <taxon>Myxococcus</taxon>
    </lineage>
</organism>
<protein>
    <recommendedName>
        <fullName evidence="7">Big-1 domain-containing protein</fullName>
    </recommendedName>
</protein>
<dbReference type="PROSITE" id="PS51257">
    <property type="entry name" value="PROKAR_LIPOPROTEIN"/>
    <property type="match status" value="1"/>
</dbReference>
<dbReference type="AlphaFoldDB" id="A0A511T922"/>
<feature type="signal peptide" evidence="2">
    <location>
        <begin position="1"/>
        <end position="25"/>
    </location>
</feature>
<keyword evidence="5" id="KW-1185">Reference proteome</keyword>
<dbReference type="EMBL" id="FOIB01000009">
    <property type="protein sequence ID" value="SEU33906.1"/>
    <property type="molecule type" value="Genomic_DNA"/>
</dbReference>
<dbReference type="Gene3D" id="2.60.40.10">
    <property type="entry name" value="Immunoglobulins"/>
    <property type="match status" value="1"/>
</dbReference>
<evidence type="ECO:0000313" key="6">
    <source>
        <dbReference type="Proteomes" id="UP000321514"/>
    </source>
</evidence>
<evidence type="ECO:0000256" key="2">
    <source>
        <dbReference type="SAM" id="SignalP"/>
    </source>
</evidence>
<name>A0A511T922_MYXFU</name>
<comment type="caution">
    <text evidence="3">The sequence shown here is derived from an EMBL/GenBank/DDBJ whole genome shotgun (WGS) entry which is preliminary data.</text>
</comment>
<dbReference type="EMBL" id="BJXR01000035">
    <property type="protein sequence ID" value="GEN09768.1"/>
    <property type="molecule type" value="Genomic_DNA"/>
</dbReference>
<dbReference type="InterPro" id="IPR008964">
    <property type="entry name" value="Invasin/intimin_cell_adhesion"/>
</dbReference>
<keyword evidence="2" id="KW-0732">Signal</keyword>
<sequence length="512" mass="54439">MRPGLASWMALTSMVLLACSSPAPATLEFVDQNPARPRLGEITTLRFRAVDSRGMPQAGTQVRFSLQSEVPGVQLSPAEGTTNPGDGIVSMQVTATGGRVTSVVVVASAGEGAEAKSVISPVISFAGTNSSSRQLTFQCGSWSGEASGLHHALGAWDEARSLIAGVKVNCIAHVGDRNGDGIEGAQVSFLTEAGTIGPTATSLTDVVGNAQVLYKTSLPLPQDVDPGEFTWNPTNDATHTGEYLAPLWMQPFLWEQNPLAAHGTPAQPQSNRPEPQRADPIRPNKINNPRDNLVALIAVTSGEEAFSDDNNNGQWDTGEAFVDLTEPFVDNNDNGTWDAGERFVDTNGNGRWDGKNGVHDTSTLIWVQERILWTGVPHSLDRPDTVRQISPPPPATNVAIDHFGSASATFLVADPWFNMIAQNSQGDGCNSGAEGPIEIEPAITGAVPLTYPSYAVVRYLIKDKHDVSQEPQPGPFPQPIPWKSDAVCTYTAAQLDGHKVQVVAPTVTGTVL</sequence>
<dbReference type="STRING" id="1334629.MFUL124B02_17005"/>
<evidence type="ECO:0000313" key="4">
    <source>
        <dbReference type="EMBL" id="SEU33906.1"/>
    </source>
</evidence>
<dbReference type="Proteomes" id="UP000183760">
    <property type="component" value="Unassembled WGS sequence"/>
</dbReference>
<dbReference type="SUPFAM" id="SSF49373">
    <property type="entry name" value="Invasin/intimin cell-adhesion fragments"/>
    <property type="match status" value="1"/>
</dbReference>
<reference evidence="4 5" key="1">
    <citation type="submission" date="2016-10" db="EMBL/GenBank/DDBJ databases">
        <authorList>
            <person name="Varghese N."/>
            <person name="Submissions S."/>
        </authorList>
    </citation>
    <scope>NUCLEOTIDE SEQUENCE [LARGE SCALE GENOMIC DNA]</scope>
    <source>
        <strain evidence="4 5">DSM 16525</strain>
    </source>
</reference>